<dbReference type="Proteomes" id="UP000799428">
    <property type="component" value="Unassembled WGS sequence"/>
</dbReference>
<name>A0A6G1KI07_9PLEO</name>
<gene>
    <name evidence="1" type="ORF">K504DRAFT_346410</name>
</gene>
<sequence length="106" mass="11223">IPQPATNAPSCSVPIGGSNSTIFDSCCNSHINLIQTDSTSCYLFCTTDSVADVENCLNSKLGPYNKQRQTFQCFNETAKEGGSERIRLGKGILVIMGLGLAASIMG</sequence>
<dbReference type="AlphaFoldDB" id="A0A6G1KI07"/>
<proteinExistence type="predicted"/>
<evidence type="ECO:0000313" key="2">
    <source>
        <dbReference type="Proteomes" id="UP000799428"/>
    </source>
</evidence>
<accession>A0A6G1KI07</accession>
<organism evidence="1 2">
    <name type="scientific">Pleomassaria siparia CBS 279.74</name>
    <dbReference type="NCBI Taxonomy" id="1314801"/>
    <lineage>
        <taxon>Eukaryota</taxon>
        <taxon>Fungi</taxon>
        <taxon>Dikarya</taxon>
        <taxon>Ascomycota</taxon>
        <taxon>Pezizomycotina</taxon>
        <taxon>Dothideomycetes</taxon>
        <taxon>Pleosporomycetidae</taxon>
        <taxon>Pleosporales</taxon>
        <taxon>Pleomassariaceae</taxon>
        <taxon>Pleomassaria</taxon>
    </lineage>
</organism>
<evidence type="ECO:0000313" key="1">
    <source>
        <dbReference type="EMBL" id="KAF2711997.1"/>
    </source>
</evidence>
<dbReference type="EMBL" id="MU005766">
    <property type="protein sequence ID" value="KAF2711997.1"/>
    <property type="molecule type" value="Genomic_DNA"/>
</dbReference>
<feature type="non-terminal residue" evidence="1">
    <location>
        <position position="106"/>
    </location>
</feature>
<dbReference type="OrthoDB" id="3682427at2759"/>
<keyword evidence="2" id="KW-1185">Reference proteome</keyword>
<protein>
    <submittedName>
        <fullName evidence="1">Uncharacterized protein</fullName>
    </submittedName>
</protein>
<reference evidence="1" key="1">
    <citation type="journal article" date="2020" name="Stud. Mycol.">
        <title>101 Dothideomycetes genomes: a test case for predicting lifestyles and emergence of pathogens.</title>
        <authorList>
            <person name="Haridas S."/>
            <person name="Albert R."/>
            <person name="Binder M."/>
            <person name="Bloem J."/>
            <person name="Labutti K."/>
            <person name="Salamov A."/>
            <person name="Andreopoulos B."/>
            <person name="Baker S."/>
            <person name="Barry K."/>
            <person name="Bills G."/>
            <person name="Bluhm B."/>
            <person name="Cannon C."/>
            <person name="Castanera R."/>
            <person name="Culley D."/>
            <person name="Daum C."/>
            <person name="Ezra D."/>
            <person name="Gonzalez J."/>
            <person name="Henrissat B."/>
            <person name="Kuo A."/>
            <person name="Liang C."/>
            <person name="Lipzen A."/>
            <person name="Lutzoni F."/>
            <person name="Magnuson J."/>
            <person name="Mondo S."/>
            <person name="Nolan M."/>
            <person name="Ohm R."/>
            <person name="Pangilinan J."/>
            <person name="Park H.-J."/>
            <person name="Ramirez L."/>
            <person name="Alfaro M."/>
            <person name="Sun H."/>
            <person name="Tritt A."/>
            <person name="Yoshinaga Y."/>
            <person name="Zwiers L.-H."/>
            <person name="Turgeon B."/>
            <person name="Goodwin S."/>
            <person name="Spatafora J."/>
            <person name="Crous P."/>
            <person name="Grigoriev I."/>
        </authorList>
    </citation>
    <scope>NUCLEOTIDE SEQUENCE</scope>
    <source>
        <strain evidence="1">CBS 279.74</strain>
    </source>
</reference>
<feature type="non-terminal residue" evidence="1">
    <location>
        <position position="1"/>
    </location>
</feature>